<evidence type="ECO:0000313" key="2">
    <source>
        <dbReference type="EMBL" id="ERI07371.1"/>
    </source>
</evidence>
<dbReference type="eggNOG" id="COG2801">
    <property type="taxonomic scope" value="Bacteria"/>
</dbReference>
<dbReference type="SUPFAM" id="SSF53098">
    <property type="entry name" value="Ribonuclease H-like"/>
    <property type="match status" value="1"/>
</dbReference>
<feature type="domain" description="Integrase catalytic" evidence="1">
    <location>
        <begin position="18"/>
        <end position="72"/>
    </location>
</feature>
<evidence type="ECO:0000313" key="3">
    <source>
        <dbReference type="Proteomes" id="UP000016511"/>
    </source>
</evidence>
<dbReference type="InterPro" id="IPR001584">
    <property type="entry name" value="Integrase_cat-core"/>
</dbReference>
<reference evidence="2 3" key="1">
    <citation type="submission" date="2013-08" db="EMBL/GenBank/DDBJ databases">
        <authorList>
            <person name="Weinstock G."/>
            <person name="Sodergren E."/>
            <person name="Wylie T."/>
            <person name="Fulton L."/>
            <person name="Fulton R."/>
            <person name="Fronick C."/>
            <person name="O'Laughlin M."/>
            <person name="Godfrey J."/>
            <person name="Miner T."/>
            <person name="Herter B."/>
            <person name="Appelbaum E."/>
            <person name="Cordes M."/>
            <person name="Lek S."/>
            <person name="Wollam A."/>
            <person name="Pepin K.H."/>
            <person name="Palsikar V.B."/>
            <person name="Mitreva M."/>
            <person name="Wilson R.K."/>
        </authorList>
    </citation>
    <scope>NUCLEOTIDE SEQUENCE [LARGE SCALE GENOMIC DNA]</scope>
    <source>
        <strain evidence="2 3">ATCC 12856</strain>
    </source>
</reference>
<dbReference type="AlphaFoldDB" id="U1Y984"/>
<dbReference type="STRING" id="649747.HMPREF0083_04553"/>
<dbReference type="PANTHER" id="PTHR46889:SF4">
    <property type="entry name" value="TRANSPOSASE INSO FOR INSERTION SEQUENCE ELEMENT IS911B-RELATED"/>
    <property type="match status" value="1"/>
</dbReference>
<name>U1Y984_ANEAE</name>
<dbReference type="Pfam" id="PF13333">
    <property type="entry name" value="rve_2"/>
    <property type="match status" value="1"/>
</dbReference>
<comment type="caution">
    <text evidence="2">The sequence shown here is derived from an EMBL/GenBank/DDBJ whole genome shotgun (WGS) entry which is preliminary data.</text>
</comment>
<dbReference type="Proteomes" id="UP000016511">
    <property type="component" value="Unassembled WGS sequence"/>
</dbReference>
<sequence length="77" mass="9033">MKGSMSRKGNGYNNACIESFHSVLKKKFIYLETFSTWAEAKRHIFEYIACFHNGKGIHSLLGYFTPNQYERMYQLTV</sequence>
<proteinExistence type="predicted"/>
<dbReference type="GO" id="GO:0015074">
    <property type="term" value="P:DNA integration"/>
    <property type="evidence" value="ECO:0007669"/>
    <property type="project" value="InterPro"/>
</dbReference>
<dbReference type="PANTHER" id="PTHR46889">
    <property type="entry name" value="TRANSPOSASE INSF FOR INSERTION SEQUENCE IS3B-RELATED"/>
    <property type="match status" value="1"/>
</dbReference>
<protein>
    <recommendedName>
        <fullName evidence="1">Integrase catalytic domain-containing protein</fullName>
    </recommendedName>
</protein>
<dbReference type="InterPro" id="IPR012337">
    <property type="entry name" value="RNaseH-like_sf"/>
</dbReference>
<dbReference type="EMBL" id="AWSJ01000281">
    <property type="protein sequence ID" value="ERI07371.1"/>
    <property type="molecule type" value="Genomic_DNA"/>
</dbReference>
<dbReference type="GeneID" id="99678140"/>
<organism evidence="2 3">
    <name type="scientific">Aneurinibacillus aneurinilyticus ATCC 12856</name>
    <dbReference type="NCBI Taxonomy" id="649747"/>
    <lineage>
        <taxon>Bacteria</taxon>
        <taxon>Bacillati</taxon>
        <taxon>Bacillota</taxon>
        <taxon>Bacilli</taxon>
        <taxon>Bacillales</taxon>
        <taxon>Paenibacillaceae</taxon>
        <taxon>Aneurinibacillus group</taxon>
        <taxon>Aneurinibacillus</taxon>
    </lineage>
</organism>
<dbReference type="InterPro" id="IPR050900">
    <property type="entry name" value="Transposase_IS3/IS150/IS904"/>
</dbReference>
<gene>
    <name evidence="2" type="ORF">HMPREF0083_04553</name>
</gene>
<accession>U1Y984</accession>
<evidence type="ECO:0000259" key="1">
    <source>
        <dbReference type="Pfam" id="PF13333"/>
    </source>
</evidence>
<dbReference type="RefSeq" id="WP_021623945.1">
    <property type="nucleotide sequence ID" value="NZ_KE952888.1"/>
</dbReference>
<dbReference type="HOGENOM" id="CLU_027402_41_5_9"/>
<keyword evidence="3" id="KW-1185">Reference proteome</keyword>